<sequence>MAGRGELICLAPGLLGPVPATLADALPAVGPFPVLEALLGRSGGHAASRSDGEGLLRSLAEPAPSVGELLAAEFDIPGDRVCYRAAPTHLRPDRDRLLLFAGDTLNPPAGEAETICRDFNHLFSEDGLSLQVRGGEWLLIAESAPGPDLPPLSTVAGRYLDTVIPNDAAARPWRKLLNEVQMFLHDHPANTARQSRGELPINGLWFWGGGRRSNGRLTLPVRIIHGDDPIARGLVRSSSDVQYERDVPPAMSLAEGGPRAFVWTDAERALLGGDAEAWLGALQRFESGYAGILRDLVFEHGGRVELRCANGWTHRITPVDRWRLWRRPKPLREWLVVE</sequence>
<evidence type="ECO:0000313" key="2">
    <source>
        <dbReference type="Proteomes" id="UP001556653"/>
    </source>
</evidence>
<comment type="caution">
    <text evidence="1">The sequence shown here is derived from an EMBL/GenBank/DDBJ whole genome shotgun (WGS) entry which is preliminary data.</text>
</comment>
<dbReference type="Proteomes" id="UP001556653">
    <property type="component" value="Unassembled WGS sequence"/>
</dbReference>
<evidence type="ECO:0000313" key="1">
    <source>
        <dbReference type="EMBL" id="MEX0386185.1"/>
    </source>
</evidence>
<organism evidence="1 2">
    <name type="scientific">Spiribacter onubensis</name>
    <dbReference type="NCBI Taxonomy" id="3122420"/>
    <lineage>
        <taxon>Bacteria</taxon>
        <taxon>Pseudomonadati</taxon>
        <taxon>Pseudomonadota</taxon>
        <taxon>Gammaproteobacteria</taxon>
        <taxon>Chromatiales</taxon>
        <taxon>Ectothiorhodospiraceae</taxon>
        <taxon>Spiribacter</taxon>
    </lineage>
</organism>
<evidence type="ECO:0008006" key="3">
    <source>
        <dbReference type="Google" id="ProtNLM"/>
    </source>
</evidence>
<name>A0ABV3S813_9GAMM</name>
<accession>A0ABV3S813</accession>
<proteinExistence type="predicted"/>
<reference evidence="1 2" key="1">
    <citation type="submission" date="2024-02" db="EMBL/GenBank/DDBJ databases">
        <title>New especies of Spiribacter isolated from saline water.</title>
        <authorList>
            <person name="Leon M.J."/>
            <person name="De La Haba R."/>
            <person name="Sanchez-Porro C."/>
            <person name="Ventosa A."/>
        </authorList>
    </citation>
    <scope>NUCLEOTIDE SEQUENCE [LARGE SCALE GENOMIC DNA]</scope>
    <source>
        <strain evidence="2">ag22IC4-227</strain>
    </source>
</reference>
<gene>
    <name evidence="1" type="ORF">V6X64_04120</name>
</gene>
<dbReference type="RefSeq" id="WP_367966663.1">
    <property type="nucleotide sequence ID" value="NZ_JBAKFJ010000001.1"/>
</dbReference>
<protein>
    <recommendedName>
        <fullName evidence="3">Phosphoglycerate mutase</fullName>
    </recommendedName>
</protein>
<dbReference type="EMBL" id="JBAKFJ010000001">
    <property type="protein sequence ID" value="MEX0386185.1"/>
    <property type="molecule type" value="Genomic_DNA"/>
</dbReference>
<keyword evidence="2" id="KW-1185">Reference proteome</keyword>